<dbReference type="Pfam" id="PF00392">
    <property type="entry name" value="GntR"/>
    <property type="match status" value="1"/>
</dbReference>
<evidence type="ECO:0000256" key="2">
    <source>
        <dbReference type="ARBA" id="ARBA00023125"/>
    </source>
</evidence>
<dbReference type="InterPro" id="IPR036390">
    <property type="entry name" value="WH_DNA-bd_sf"/>
</dbReference>
<evidence type="ECO:0000313" key="6">
    <source>
        <dbReference type="Proteomes" id="UP000476055"/>
    </source>
</evidence>
<dbReference type="PANTHER" id="PTHR38445">
    <property type="entry name" value="HTH-TYPE TRANSCRIPTIONAL REPRESSOR YTRA"/>
    <property type="match status" value="1"/>
</dbReference>
<dbReference type="InterPro" id="IPR036388">
    <property type="entry name" value="WH-like_DNA-bd_sf"/>
</dbReference>
<dbReference type="SUPFAM" id="SSF46785">
    <property type="entry name" value="Winged helix' DNA-binding domain"/>
    <property type="match status" value="1"/>
</dbReference>
<feature type="domain" description="HTH gntR-type" evidence="4">
    <location>
        <begin position="11"/>
        <end position="79"/>
    </location>
</feature>
<comment type="caution">
    <text evidence="5">The sequence shown here is derived from an EMBL/GenBank/DDBJ whole genome shotgun (WGS) entry which is preliminary data.</text>
</comment>
<dbReference type="PROSITE" id="PS50949">
    <property type="entry name" value="HTH_GNTR"/>
    <property type="match status" value="1"/>
</dbReference>
<dbReference type="Gene3D" id="1.10.10.10">
    <property type="entry name" value="Winged helix-like DNA-binding domain superfamily/Winged helix DNA-binding domain"/>
    <property type="match status" value="1"/>
</dbReference>
<protein>
    <submittedName>
        <fullName evidence="5">GntR family transcriptional regulator</fullName>
    </submittedName>
</protein>
<accession>A0A6L5YH67</accession>
<keyword evidence="1" id="KW-0805">Transcription regulation</keyword>
<dbReference type="Proteomes" id="UP000476055">
    <property type="component" value="Unassembled WGS sequence"/>
</dbReference>
<reference evidence="5 6" key="1">
    <citation type="submission" date="2019-08" db="EMBL/GenBank/DDBJ databases">
        <title>In-depth cultivation of the pig gut microbiome towards novel bacterial diversity and tailored functional studies.</title>
        <authorList>
            <person name="Wylensek D."/>
            <person name="Hitch T.C.A."/>
            <person name="Clavel T."/>
        </authorList>
    </citation>
    <scope>NUCLEOTIDE SEQUENCE [LARGE SCALE GENOMIC DNA]</scope>
    <source>
        <strain evidence="5 6">WCA3-601-WT-6H</strain>
    </source>
</reference>
<keyword evidence="6" id="KW-1185">Reference proteome</keyword>
<keyword evidence="3" id="KW-0804">Transcription</keyword>
<evidence type="ECO:0000313" key="5">
    <source>
        <dbReference type="EMBL" id="MST57591.1"/>
    </source>
</evidence>
<dbReference type="PANTHER" id="PTHR38445:SF12">
    <property type="entry name" value="GNTR-FAMILY TRANSCRIPTIONAL REGULATOR"/>
    <property type="match status" value="1"/>
</dbReference>
<evidence type="ECO:0000256" key="1">
    <source>
        <dbReference type="ARBA" id="ARBA00023015"/>
    </source>
</evidence>
<dbReference type="SMART" id="SM00345">
    <property type="entry name" value="HTH_GNTR"/>
    <property type="match status" value="1"/>
</dbReference>
<dbReference type="AlphaFoldDB" id="A0A6L5YH67"/>
<keyword evidence="2" id="KW-0238">DNA-binding</keyword>
<evidence type="ECO:0000256" key="3">
    <source>
        <dbReference type="ARBA" id="ARBA00023163"/>
    </source>
</evidence>
<evidence type="ECO:0000259" key="4">
    <source>
        <dbReference type="PROSITE" id="PS50949"/>
    </source>
</evidence>
<proteinExistence type="predicted"/>
<dbReference type="EMBL" id="VUMU01000004">
    <property type="protein sequence ID" value="MST57591.1"/>
    <property type="molecule type" value="Genomic_DNA"/>
</dbReference>
<organism evidence="5 6">
    <name type="scientific">Waltera intestinalis</name>
    <dbReference type="NCBI Taxonomy" id="2606635"/>
    <lineage>
        <taxon>Bacteria</taxon>
        <taxon>Bacillati</taxon>
        <taxon>Bacillota</taxon>
        <taxon>Clostridia</taxon>
        <taxon>Lachnospirales</taxon>
        <taxon>Lachnospiraceae</taxon>
        <taxon>Waltera</taxon>
    </lineage>
</organism>
<dbReference type="GO" id="GO:0003677">
    <property type="term" value="F:DNA binding"/>
    <property type="evidence" value="ECO:0007669"/>
    <property type="project" value="UniProtKB-KW"/>
</dbReference>
<name>A0A6L5YH67_9FIRM</name>
<sequence length="125" mass="14269">MIIEIDFNSDEALYMQLRNQIIMGIATSQFHEGDSLPSVRQLADTIGINMHTVNKAYTVLKQEGYVKVDRRKGAVIALDVDRMRAVDELRKELQVILAKSSCKNISRQEVHELIDEIYEEYGGLN</sequence>
<dbReference type="GO" id="GO:0003700">
    <property type="term" value="F:DNA-binding transcription factor activity"/>
    <property type="evidence" value="ECO:0007669"/>
    <property type="project" value="InterPro"/>
</dbReference>
<gene>
    <name evidence="5" type="ORF">FYJ59_04915</name>
</gene>
<dbReference type="RefSeq" id="WP_022153773.1">
    <property type="nucleotide sequence ID" value="NZ_DAWCKG010000010.1"/>
</dbReference>
<dbReference type="CDD" id="cd07377">
    <property type="entry name" value="WHTH_GntR"/>
    <property type="match status" value="1"/>
</dbReference>
<dbReference type="InterPro" id="IPR000524">
    <property type="entry name" value="Tscrpt_reg_HTH_GntR"/>
</dbReference>